<keyword evidence="1" id="KW-0812">Transmembrane</keyword>
<dbReference type="EMBL" id="CAMAPE010000014">
    <property type="protein sequence ID" value="CAH9081129.1"/>
    <property type="molecule type" value="Genomic_DNA"/>
</dbReference>
<dbReference type="Proteomes" id="UP001152484">
    <property type="component" value="Unassembled WGS sequence"/>
</dbReference>
<gene>
    <name evidence="3" type="ORF">CEURO_LOCUS7768</name>
</gene>
<protein>
    <recommendedName>
        <fullName evidence="5">CASP-like protein</fullName>
    </recommendedName>
</protein>
<proteinExistence type="predicted"/>
<accession>A0A9P0YZH0</accession>
<evidence type="ECO:0000256" key="2">
    <source>
        <dbReference type="SAM" id="SignalP"/>
    </source>
</evidence>
<evidence type="ECO:0008006" key="5">
    <source>
        <dbReference type="Google" id="ProtNLM"/>
    </source>
</evidence>
<name>A0A9P0YZH0_CUSEU</name>
<feature type="transmembrane region" description="Helical" evidence="1">
    <location>
        <begin position="75"/>
        <end position="94"/>
    </location>
</feature>
<organism evidence="3 4">
    <name type="scientific">Cuscuta europaea</name>
    <name type="common">European dodder</name>
    <dbReference type="NCBI Taxonomy" id="41803"/>
    <lineage>
        <taxon>Eukaryota</taxon>
        <taxon>Viridiplantae</taxon>
        <taxon>Streptophyta</taxon>
        <taxon>Embryophyta</taxon>
        <taxon>Tracheophyta</taxon>
        <taxon>Spermatophyta</taxon>
        <taxon>Magnoliopsida</taxon>
        <taxon>eudicotyledons</taxon>
        <taxon>Gunneridae</taxon>
        <taxon>Pentapetalae</taxon>
        <taxon>asterids</taxon>
        <taxon>lamiids</taxon>
        <taxon>Solanales</taxon>
        <taxon>Convolvulaceae</taxon>
        <taxon>Cuscuteae</taxon>
        <taxon>Cuscuta</taxon>
        <taxon>Cuscuta subgen. Cuscuta</taxon>
    </lineage>
</organism>
<evidence type="ECO:0000256" key="1">
    <source>
        <dbReference type="SAM" id="Phobius"/>
    </source>
</evidence>
<feature type="signal peptide" evidence="2">
    <location>
        <begin position="1"/>
        <end position="24"/>
    </location>
</feature>
<keyword evidence="4" id="KW-1185">Reference proteome</keyword>
<reference evidence="3" key="1">
    <citation type="submission" date="2022-07" db="EMBL/GenBank/DDBJ databases">
        <authorList>
            <person name="Macas J."/>
            <person name="Novak P."/>
            <person name="Neumann P."/>
        </authorList>
    </citation>
    <scope>NUCLEOTIDE SEQUENCE</scope>
</reference>
<sequence length="182" mass="21198">MEAMEERGHRRLMWIGMWRRLAFGLVVFVQSFGQEMEATHGHIQVKKEEYEVMETHPPPDLPPWRNCTTRVWKTVLPFLVFYFQSSLFYHFYFVSTMTNNKRGRRVFCFALVDRLLVGGNQVDTAANSLYALTASAISLAVFRVDYSMSGHDVRRPMGFGFDWIEGDLVLGVCYWFGSFDLI</sequence>
<evidence type="ECO:0000313" key="4">
    <source>
        <dbReference type="Proteomes" id="UP001152484"/>
    </source>
</evidence>
<evidence type="ECO:0000313" key="3">
    <source>
        <dbReference type="EMBL" id="CAH9081129.1"/>
    </source>
</evidence>
<dbReference type="OrthoDB" id="10461973at2759"/>
<dbReference type="AlphaFoldDB" id="A0A9P0YZH0"/>
<keyword evidence="1" id="KW-0472">Membrane</keyword>
<keyword evidence="1" id="KW-1133">Transmembrane helix</keyword>
<feature type="chain" id="PRO_5040436708" description="CASP-like protein" evidence="2">
    <location>
        <begin position="25"/>
        <end position="182"/>
    </location>
</feature>
<keyword evidence="2" id="KW-0732">Signal</keyword>
<comment type="caution">
    <text evidence="3">The sequence shown here is derived from an EMBL/GenBank/DDBJ whole genome shotgun (WGS) entry which is preliminary data.</text>
</comment>